<protein>
    <recommendedName>
        <fullName evidence="10">ATP synthase gamma chain</fullName>
    </recommendedName>
    <alternativeName>
        <fullName evidence="10">ATP synthase F1 sector gamma subunit</fullName>
    </alternativeName>
    <alternativeName>
        <fullName evidence="10">F-ATPase gamma subunit</fullName>
    </alternativeName>
</protein>
<comment type="similarity">
    <text evidence="3 10">Belongs to the ATPase gamma chain family.</text>
</comment>
<evidence type="ECO:0000256" key="2">
    <source>
        <dbReference type="ARBA" id="ARBA00004170"/>
    </source>
</evidence>
<dbReference type="Gene3D" id="1.10.287.80">
    <property type="entry name" value="ATP synthase, gamma subunit, helix hairpin domain"/>
    <property type="match status" value="1"/>
</dbReference>
<name>A0A2W5FTX8_9BACT</name>
<gene>
    <name evidence="10" type="primary">atpG</name>
    <name evidence="11" type="ORF">DI586_01160</name>
</gene>
<dbReference type="InterPro" id="IPR023632">
    <property type="entry name" value="ATP_synth_F1_gsu_CS"/>
</dbReference>
<dbReference type="Pfam" id="PF00231">
    <property type="entry name" value="ATP-synt"/>
    <property type="match status" value="1"/>
</dbReference>
<evidence type="ECO:0000256" key="10">
    <source>
        <dbReference type="HAMAP-Rule" id="MF_00815"/>
    </source>
</evidence>
<dbReference type="PANTHER" id="PTHR11693:SF22">
    <property type="entry name" value="ATP SYNTHASE SUBUNIT GAMMA, MITOCHONDRIAL"/>
    <property type="match status" value="1"/>
</dbReference>
<dbReference type="CDD" id="cd12151">
    <property type="entry name" value="F1-ATPase_gamma"/>
    <property type="match status" value="1"/>
</dbReference>
<dbReference type="FunFam" id="1.10.287.80:FF:000001">
    <property type="entry name" value="ATP synthase gamma chain"/>
    <property type="match status" value="1"/>
</dbReference>
<dbReference type="GO" id="GO:0005524">
    <property type="term" value="F:ATP binding"/>
    <property type="evidence" value="ECO:0007669"/>
    <property type="project" value="UniProtKB-UniRule"/>
</dbReference>
<keyword evidence="5 10" id="KW-0375">Hydrogen ion transport</keyword>
<dbReference type="PIRSF" id="PIRSF039089">
    <property type="entry name" value="ATP_synthase_gamma"/>
    <property type="match status" value="1"/>
</dbReference>
<dbReference type="Gene3D" id="3.40.1380.10">
    <property type="match status" value="1"/>
</dbReference>
<dbReference type="GO" id="GO:0046933">
    <property type="term" value="F:proton-transporting ATP synthase activity, rotational mechanism"/>
    <property type="evidence" value="ECO:0007669"/>
    <property type="project" value="UniProtKB-UniRule"/>
</dbReference>
<comment type="function">
    <text evidence="1 10">Produces ATP from ADP in the presence of a proton gradient across the membrane. The gamma chain is believed to be important in regulating ATPase activity and the flow of protons through the CF(0) complex.</text>
</comment>
<evidence type="ECO:0000256" key="6">
    <source>
        <dbReference type="ARBA" id="ARBA00023065"/>
    </source>
</evidence>
<evidence type="ECO:0000256" key="4">
    <source>
        <dbReference type="ARBA" id="ARBA00022448"/>
    </source>
</evidence>
<dbReference type="GO" id="GO:0045259">
    <property type="term" value="C:proton-transporting ATP synthase complex"/>
    <property type="evidence" value="ECO:0007669"/>
    <property type="project" value="UniProtKB-KW"/>
</dbReference>
<evidence type="ECO:0000256" key="7">
    <source>
        <dbReference type="ARBA" id="ARBA00023136"/>
    </source>
</evidence>
<comment type="subcellular location">
    <subcellularLocation>
        <location evidence="10">Cell membrane</location>
        <topology evidence="10">Peripheral membrane protein</topology>
    </subcellularLocation>
    <subcellularLocation>
        <location evidence="2">Membrane</location>
        <topology evidence="2">Peripheral membrane protein</topology>
    </subcellularLocation>
</comment>
<dbReference type="NCBIfam" id="NF004146">
    <property type="entry name" value="PRK05621.1-4"/>
    <property type="match status" value="1"/>
</dbReference>
<dbReference type="PROSITE" id="PS00153">
    <property type="entry name" value="ATPASE_GAMMA"/>
    <property type="match status" value="1"/>
</dbReference>
<proteinExistence type="inferred from homology"/>
<keyword evidence="4 10" id="KW-0813">Transport</keyword>
<reference evidence="11 12" key="1">
    <citation type="submission" date="2017-08" db="EMBL/GenBank/DDBJ databases">
        <title>Infants hospitalized years apart are colonized by the same room-sourced microbial strains.</title>
        <authorList>
            <person name="Brooks B."/>
            <person name="Olm M.R."/>
            <person name="Firek B.A."/>
            <person name="Baker R."/>
            <person name="Thomas B.C."/>
            <person name="Morowitz M.J."/>
            <person name="Banfield J.F."/>
        </authorList>
    </citation>
    <scope>NUCLEOTIDE SEQUENCE [LARGE SCALE GENOMIC DNA]</scope>
    <source>
        <strain evidence="11">S2_006_000_R2_64</strain>
    </source>
</reference>
<dbReference type="PRINTS" id="PR00126">
    <property type="entry name" value="ATPASEGAMMA"/>
</dbReference>
<evidence type="ECO:0000256" key="8">
    <source>
        <dbReference type="ARBA" id="ARBA00023196"/>
    </source>
</evidence>
<evidence type="ECO:0000256" key="9">
    <source>
        <dbReference type="ARBA" id="ARBA00023310"/>
    </source>
</evidence>
<keyword evidence="7 10" id="KW-0472">Membrane</keyword>
<dbReference type="SUPFAM" id="SSF52943">
    <property type="entry name" value="ATP synthase (F1-ATPase), gamma subunit"/>
    <property type="match status" value="1"/>
</dbReference>
<evidence type="ECO:0000256" key="3">
    <source>
        <dbReference type="ARBA" id="ARBA00007681"/>
    </source>
</evidence>
<dbReference type="NCBIfam" id="TIGR01146">
    <property type="entry name" value="ATPsyn_F1gamma"/>
    <property type="match status" value="1"/>
</dbReference>
<dbReference type="GO" id="GO:0005886">
    <property type="term" value="C:plasma membrane"/>
    <property type="evidence" value="ECO:0007669"/>
    <property type="project" value="UniProtKB-SubCell"/>
</dbReference>
<dbReference type="Proteomes" id="UP000249739">
    <property type="component" value="Unassembled WGS sequence"/>
</dbReference>
<keyword evidence="8 10" id="KW-0139">CF(1)</keyword>
<sequence>MPSLRQYRDRIASVKSTRKITSAMKMVAASKLKRAQEYAQASQPYAQAMAEMLSRVAANVTGSTGPKLLVGTGQEQKHLLIVMTSDRGLAGGFNSNLIRFARNEAKRLAAEGKEVKIVTVGRKARDSMKRDLSENILESITGLGGKKRLGFGEARVISDIIMREFNAENFDVCSLIYNQFVNVMVQKPTAQQLIPFSIPAPGVANQNAAVPEAAKGPVSPYSFEPSEEEILEQLLPKNISIQIFRALLDSSAGEHAARMTAMDAATRNAGDMIKRLSLEYNRARQAAITKELIEIISGAEAV</sequence>
<accession>A0A2W5FTX8</accession>
<keyword evidence="10" id="KW-1003">Cell membrane</keyword>
<dbReference type="HAMAP" id="MF_00815">
    <property type="entry name" value="ATP_synth_gamma_bact"/>
    <property type="match status" value="1"/>
</dbReference>
<keyword evidence="9 10" id="KW-0066">ATP synthesis</keyword>
<keyword evidence="6 10" id="KW-0406">Ion transport</keyword>
<dbReference type="AlphaFoldDB" id="A0A2W5FTX8"/>
<comment type="subunit">
    <text evidence="10">F-type ATPases have 2 components, CF(1) - the catalytic core - and CF(0) - the membrane proton channel. CF(1) has five subunits: alpha(3), beta(3), gamma(1), delta(1), epsilon(1). CF(0) has three main subunits: a, b and c.</text>
</comment>
<dbReference type="PANTHER" id="PTHR11693">
    <property type="entry name" value="ATP SYNTHASE GAMMA CHAIN"/>
    <property type="match status" value="1"/>
</dbReference>
<evidence type="ECO:0000256" key="1">
    <source>
        <dbReference type="ARBA" id="ARBA00003456"/>
    </source>
</evidence>
<dbReference type="EMBL" id="QFOT01000005">
    <property type="protein sequence ID" value="PZP57230.1"/>
    <property type="molecule type" value="Genomic_DNA"/>
</dbReference>
<dbReference type="InterPro" id="IPR000131">
    <property type="entry name" value="ATP_synth_F1_gsu"/>
</dbReference>
<comment type="caution">
    <text evidence="11">The sequence shown here is derived from an EMBL/GenBank/DDBJ whole genome shotgun (WGS) entry which is preliminary data.</text>
</comment>
<organism evidence="11 12">
    <name type="scientific">Micavibrio aeruginosavorus</name>
    <dbReference type="NCBI Taxonomy" id="349221"/>
    <lineage>
        <taxon>Bacteria</taxon>
        <taxon>Pseudomonadati</taxon>
        <taxon>Bdellovibrionota</taxon>
        <taxon>Bdellovibrionia</taxon>
        <taxon>Bdellovibrionales</taxon>
        <taxon>Pseudobdellovibrionaceae</taxon>
        <taxon>Micavibrio</taxon>
    </lineage>
</organism>
<dbReference type="InterPro" id="IPR035968">
    <property type="entry name" value="ATP_synth_F1_ATPase_gsu"/>
</dbReference>
<evidence type="ECO:0000256" key="5">
    <source>
        <dbReference type="ARBA" id="ARBA00022781"/>
    </source>
</evidence>
<evidence type="ECO:0000313" key="11">
    <source>
        <dbReference type="EMBL" id="PZP57230.1"/>
    </source>
</evidence>
<dbReference type="GO" id="GO:0042777">
    <property type="term" value="P:proton motive force-driven plasma membrane ATP synthesis"/>
    <property type="evidence" value="ECO:0007669"/>
    <property type="project" value="UniProtKB-UniRule"/>
</dbReference>
<evidence type="ECO:0000313" key="12">
    <source>
        <dbReference type="Proteomes" id="UP000249739"/>
    </source>
</evidence>